<dbReference type="Pfam" id="PF13018">
    <property type="entry name" value="ESPR"/>
    <property type="match status" value="1"/>
</dbReference>
<accession>A0A1G6LM70</accession>
<feature type="domain" description="ESPR" evidence="1">
    <location>
        <begin position="1"/>
        <end position="48"/>
    </location>
</feature>
<reference evidence="3" key="1">
    <citation type="submission" date="2016-10" db="EMBL/GenBank/DDBJ databases">
        <authorList>
            <person name="Varghese N."/>
            <person name="Submissions S."/>
        </authorList>
    </citation>
    <scope>NUCLEOTIDE SEQUENCE [LARGE SCALE GENOMIC DNA]</scope>
    <source>
        <strain evidence="3">DSM 11005</strain>
    </source>
</reference>
<protein>
    <submittedName>
        <fullName evidence="2">Extended Signal Peptide of Type V secretion system</fullName>
    </submittedName>
</protein>
<dbReference type="SUPFAM" id="SSF103515">
    <property type="entry name" value="Autotransporter"/>
    <property type="match status" value="1"/>
</dbReference>
<dbReference type="InterPro" id="IPR036709">
    <property type="entry name" value="Autotransporte_beta_dom_sf"/>
</dbReference>
<organism evidence="2 3">
    <name type="scientific">Succiniclasticum ruminis</name>
    <dbReference type="NCBI Taxonomy" id="40841"/>
    <lineage>
        <taxon>Bacteria</taxon>
        <taxon>Bacillati</taxon>
        <taxon>Bacillota</taxon>
        <taxon>Negativicutes</taxon>
        <taxon>Acidaminococcales</taxon>
        <taxon>Acidaminococcaceae</taxon>
        <taxon>Succiniclasticum</taxon>
    </lineage>
</organism>
<dbReference type="RefSeq" id="WP_143005971.1">
    <property type="nucleotide sequence ID" value="NZ_FMYW01000007.1"/>
</dbReference>
<name>A0A1G6LM70_9FIRM</name>
<dbReference type="OrthoDB" id="1666947at2"/>
<feature type="non-terminal residue" evidence="2">
    <location>
        <position position="1369"/>
    </location>
</feature>
<evidence type="ECO:0000259" key="1">
    <source>
        <dbReference type="Pfam" id="PF13018"/>
    </source>
</evidence>
<evidence type="ECO:0000313" key="2">
    <source>
        <dbReference type="EMBL" id="SDC44269.1"/>
    </source>
</evidence>
<proteinExistence type="predicted"/>
<gene>
    <name evidence="2" type="ORF">SAMN04487864_107144</name>
</gene>
<dbReference type="InterPro" id="IPR024973">
    <property type="entry name" value="ESPR"/>
</dbReference>
<evidence type="ECO:0000313" key="3">
    <source>
        <dbReference type="Proteomes" id="UP000198943"/>
    </source>
</evidence>
<dbReference type="Proteomes" id="UP000198943">
    <property type="component" value="Unassembled WGS sequence"/>
</dbReference>
<keyword evidence="3" id="KW-1185">Reference proteome</keyword>
<dbReference type="EMBL" id="FMYW01000007">
    <property type="protein sequence ID" value="SDC44269.1"/>
    <property type="molecule type" value="Genomic_DNA"/>
</dbReference>
<sequence length="1369" mass="140664">MNKIYKVVWSKAKHCYVVTSELAKRQTKGCGARSLRMATVSLGVAAALLYTGGAHGLISPSVAEAAFAPVSGGGSPSPYTITGTVEKGGVTKNFTEKDFYHEGSPQNYGYANSVFLGDVNPLPTTESGYTTVVTAATDWRMFVNVGLPEGTVSNNTITVKGDSTKIYQSVTGGYVFGKGENSTGTVIKNTVNIEGGQIGDAYGGDMGGYYAVTGDATENVVNISAGTVKNVSGGNTFVKAERNEVNITGGTVTGTITGGAVTGIIPGSASDSGKADSNKVTITAGTIGNSSSNSTSVEIIGGKGVTSASSNTVSINGNVKVVGYTNVYGGKASGNAQEKKQGEAKSNNVTINYSASNPNNKLDSIYGGYAGDDSNAPGVVTGNTVTINGGDIYWAYGGAAKYGNVEGNTANFSGGTNKNSVYGGATQYGNANNNTVTVDGGTIEGAYGGTVGNQSEDSYGDATNNTVTINDGTVKQQTIGGNSRNGVAKNNMLTIAGGLIATNGFLVAGGQSTTGSAEKNAVFINKGTIQGSVYGGRSTEKGSVTGNQVIIKGGEITGRTLSSGYRVSNVYGGYSSGGDVTENNVAIQGNAAIDSRSNIYGGWSKDYVWVNKDGVLTREEQGGGAASYNSVNIFKAITVNGLYGGVGDATKSTGNTLFLATTGVKAEEVGSFQRIALTNALSWSDGATVLTATKFDDGTAVKASLDVSAANFTSAANGEKMTLLASGTDNNIKALSLKYNGGTAVLSESKLNQVVKEGTVTPDSGTNGVTINTSKNAHIVSLDAANSFKNVTYRVADYVQGVSFGEMTWGTGRDASGTDFTDVTDANIDTSGLTFKDPGKIAANGTMKLVENATNLATGTDREHSQSINQNATNGVTITGSLNGTVTRTTAGEIGYKATGTTLTVNLAGWDGNEDNTTLSGWAKPASATVETDSMNVSGINPGDKKTILTADTADFFKDAVIKGAKQWKESGALNETVKGVTLTGTTTGGGVKADDANQGKLIYQEVKNNVNSMDVGTVAWETGATLFDGSDAAYDYASVNVIDTGSFTITNPEAVEVESDASMTLLKANKTLQNMAAETKQASYSYTPVAGVTVEGNITGTLKSSGGAVTYTPTANQASKLTFGSVEWKDSGALMTRPANVVFDGAKVVTTNIKFTNIDSQVADQTMTLVHKFDGTPSAIEGDHYMVGSGRMGEGAAEMNGNDLIFRTKTGTAPTEATHETVMAMEAGTAVVAAGREYVDSAVEGLGLISNMAPDGTSTFASMGGGVGRYKTGSHVDTHTWSAVVAVGSKREHKKGSLEWGVFAEYGRGNYTLHDDNGGRGDGDTHYAGGGLLAKWTNKHDVYAEASVRLGRMSDSASNMLTDRLGNS</sequence>